<evidence type="ECO:0008006" key="4">
    <source>
        <dbReference type="Google" id="ProtNLM"/>
    </source>
</evidence>
<dbReference type="InterPro" id="IPR000600">
    <property type="entry name" value="ROK"/>
</dbReference>
<dbReference type="AlphaFoldDB" id="A0A2J6XA14"/>
<dbReference type="InterPro" id="IPR036390">
    <property type="entry name" value="WH_DNA-bd_sf"/>
</dbReference>
<comment type="similarity">
    <text evidence="1">Belongs to the ROK (NagC/XylR) family.</text>
</comment>
<dbReference type="InterPro" id="IPR043129">
    <property type="entry name" value="ATPase_NBD"/>
</dbReference>
<dbReference type="Pfam" id="PF13412">
    <property type="entry name" value="HTH_24"/>
    <property type="match status" value="1"/>
</dbReference>
<gene>
    <name evidence="2" type="ORF">C0175_00160</name>
</gene>
<accession>A0A2J6XA14</accession>
<dbReference type="EMBL" id="PNIX01000011">
    <property type="protein sequence ID" value="PMP84369.1"/>
    <property type="molecule type" value="Genomic_DNA"/>
</dbReference>
<dbReference type="PANTHER" id="PTHR18964:SF149">
    <property type="entry name" value="BIFUNCTIONAL UDP-N-ACETYLGLUCOSAMINE 2-EPIMERASE_N-ACETYLMANNOSAMINE KINASE"/>
    <property type="match status" value="1"/>
</dbReference>
<comment type="caution">
    <text evidence="2">The sequence shown here is derived from an EMBL/GenBank/DDBJ whole genome shotgun (WGS) entry which is preliminary data.</text>
</comment>
<dbReference type="Gene3D" id="1.10.10.10">
    <property type="entry name" value="Winged helix-like DNA-binding domain superfamily/Winged helix DNA-binding domain"/>
    <property type="match status" value="1"/>
</dbReference>
<dbReference type="SUPFAM" id="SSF46785">
    <property type="entry name" value="Winged helix' DNA-binding domain"/>
    <property type="match status" value="1"/>
</dbReference>
<dbReference type="PANTHER" id="PTHR18964">
    <property type="entry name" value="ROK (REPRESSOR, ORF, KINASE) FAMILY"/>
    <property type="match status" value="1"/>
</dbReference>
<reference evidence="2 3" key="1">
    <citation type="submission" date="2018-01" db="EMBL/GenBank/DDBJ databases">
        <title>Metagenomic assembled genomes from two thermal pools in the Uzon Caldera, Kamchatka, Russia.</title>
        <authorList>
            <person name="Wilkins L."/>
            <person name="Ettinger C."/>
        </authorList>
    </citation>
    <scope>NUCLEOTIDE SEQUENCE [LARGE SCALE GENOMIC DNA]</scope>
    <source>
        <strain evidence="2">ARK-10</strain>
    </source>
</reference>
<name>A0A2J6XA14_9BACT</name>
<organism evidence="2 3">
    <name type="scientific">Caldisericum exile</name>
    <dbReference type="NCBI Taxonomy" id="693075"/>
    <lineage>
        <taxon>Bacteria</taxon>
        <taxon>Pseudomonadati</taxon>
        <taxon>Caldisericota/Cryosericota group</taxon>
        <taxon>Caldisericota</taxon>
        <taxon>Caldisericia</taxon>
        <taxon>Caldisericales</taxon>
        <taxon>Caldisericaceae</taxon>
        <taxon>Caldisericum</taxon>
    </lineage>
</organism>
<evidence type="ECO:0000313" key="3">
    <source>
        <dbReference type="Proteomes" id="UP000236910"/>
    </source>
</evidence>
<dbReference type="InterPro" id="IPR036388">
    <property type="entry name" value="WH-like_DNA-bd_sf"/>
</dbReference>
<dbReference type="Gene3D" id="3.30.420.40">
    <property type="match status" value="2"/>
</dbReference>
<proteinExistence type="inferred from homology"/>
<dbReference type="PROSITE" id="PS01125">
    <property type="entry name" value="ROK"/>
    <property type="match status" value="1"/>
</dbReference>
<sequence length="390" mass="43397">MKGKNQRDLKEENTSTVLKLVKDNPGISRISVVRKTDLTPPTVSRIISFLLNQGVVSETPGESNKVGRKPYYLKFNGDKFKVFAVEMSYTQVKFAMIDLDGKIYHVETVDTSTDISNKELFVLILQHFKEFEDKLSKIFAIGISAPGRVDPEGGKIIRIPNLKNLSNFSVGEIARVIDRPVFVMNDANAEALAEMFFGYGRNVNDFLLVHIGFGIGGGIVLNRKLYNGNFGVSGEIGHISVDMDFGIECDCGNKGCIELYASVNAILKAVQKQIRVENLTLDKLYELLKKKDKLVLNIIQERSRMLGNVLVSVADILAPQRIIIAGPVVKISDYIIPQIKDTLKKRSFYGFGENIEVVSSALKENTGLIGAMSVVLNEFLEHPYEFIAQK</sequence>
<dbReference type="Pfam" id="PF00480">
    <property type="entry name" value="ROK"/>
    <property type="match status" value="1"/>
</dbReference>
<evidence type="ECO:0000256" key="1">
    <source>
        <dbReference type="ARBA" id="ARBA00006479"/>
    </source>
</evidence>
<dbReference type="InterPro" id="IPR049874">
    <property type="entry name" value="ROK_cs"/>
</dbReference>
<protein>
    <recommendedName>
        <fullName evidence="4">ROK family transcriptional regulator</fullName>
    </recommendedName>
</protein>
<evidence type="ECO:0000313" key="2">
    <source>
        <dbReference type="EMBL" id="PMP84369.1"/>
    </source>
</evidence>
<dbReference type="Proteomes" id="UP000236910">
    <property type="component" value="Unassembled WGS sequence"/>
</dbReference>
<dbReference type="SUPFAM" id="SSF53067">
    <property type="entry name" value="Actin-like ATPase domain"/>
    <property type="match status" value="1"/>
</dbReference>